<evidence type="ECO:0000256" key="1">
    <source>
        <dbReference type="SAM" id="MobiDB-lite"/>
    </source>
</evidence>
<protein>
    <submittedName>
        <fullName evidence="2">18899_t:CDS:1</fullName>
    </submittedName>
</protein>
<reference evidence="2 3" key="1">
    <citation type="submission" date="2021-06" db="EMBL/GenBank/DDBJ databases">
        <authorList>
            <person name="Kallberg Y."/>
            <person name="Tangrot J."/>
            <person name="Rosling A."/>
        </authorList>
    </citation>
    <scope>NUCLEOTIDE SEQUENCE [LARGE SCALE GENOMIC DNA]</scope>
    <source>
        <strain evidence="2 3">120-4 pot B 10/14</strain>
    </source>
</reference>
<keyword evidence="3" id="KW-1185">Reference proteome</keyword>
<proteinExistence type="predicted"/>
<feature type="region of interest" description="Disordered" evidence="1">
    <location>
        <begin position="18"/>
        <end position="41"/>
    </location>
</feature>
<accession>A0ABN7XKC8</accession>
<evidence type="ECO:0000313" key="2">
    <source>
        <dbReference type="EMBL" id="CAG8855751.1"/>
    </source>
</evidence>
<sequence length="41" mass="4730">KHFSIKYKEINDQIRNRIQSTGISPDNNNRIQSTGILSDNN</sequence>
<feature type="non-terminal residue" evidence="2">
    <location>
        <position position="41"/>
    </location>
</feature>
<dbReference type="EMBL" id="CAJVQB010152715">
    <property type="protein sequence ID" value="CAG8855751.1"/>
    <property type="molecule type" value="Genomic_DNA"/>
</dbReference>
<comment type="caution">
    <text evidence="2">The sequence shown here is derived from an EMBL/GenBank/DDBJ whole genome shotgun (WGS) entry which is preliminary data.</text>
</comment>
<name>A0ABN7XKC8_GIGMA</name>
<dbReference type="Proteomes" id="UP000789901">
    <property type="component" value="Unassembled WGS sequence"/>
</dbReference>
<feature type="non-terminal residue" evidence="2">
    <location>
        <position position="1"/>
    </location>
</feature>
<gene>
    <name evidence="2" type="ORF">GMARGA_LOCUS44572</name>
</gene>
<evidence type="ECO:0000313" key="3">
    <source>
        <dbReference type="Proteomes" id="UP000789901"/>
    </source>
</evidence>
<organism evidence="2 3">
    <name type="scientific">Gigaspora margarita</name>
    <dbReference type="NCBI Taxonomy" id="4874"/>
    <lineage>
        <taxon>Eukaryota</taxon>
        <taxon>Fungi</taxon>
        <taxon>Fungi incertae sedis</taxon>
        <taxon>Mucoromycota</taxon>
        <taxon>Glomeromycotina</taxon>
        <taxon>Glomeromycetes</taxon>
        <taxon>Diversisporales</taxon>
        <taxon>Gigasporaceae</taxon>
        <taxon>Gigaspora</taxon>
    </lineage>
</organism>